<evidence type="ECO:0000256" key="1">
    <source>
        <dbReference type="SAM" id="Phobius"/>
    </source>
</evidence>
<evidence type="ECO:0000313" key="3">
    <source>
        <dbReference type="Proteomes" id="UP001576774"/>
    </source>
</evidence>
<gene>
    <name evidence="2" type="ORF">ACE1CC_13220</name>
</gene>
<reference evidence="2 3" key="1">
    <citation type="submission" date="2024-09" db="EMBL/GenBank/DDBJ databases">
        <title>Floridaenema gen nov. (Aerosakkonemataceae, Aerosakkonematales ord. nov., Cyanobacteria) from benthic tropical and subtropical fresh waters, with the description of four new species.</title>
        <authorList>
            <person name="Moretto J.A."/>
            <person name="Berthold D.E."/>
            <person name="Lefler F.W."/>
            <person name="Huang I.-S."/>
            <person name="Laughinghouse H. IV."/>
        </authorList>
    </citation>
    <scope>NUCLEOTIDE SEQUENCE [LARGE SCALE GENOMIC DNA]</scope>
    <source>
        <strain evidence="2 3">BLCC-F46</strain>
    </source>
</reference>
<keyword evidence="1" id="KW-1133">Transmembrane helix</keyword>
<keyword evidence="1" id="KW-0812">Transmembrane</keyword>
<proteinExistence type="predicted"/>
<comment type="caution">
    <text evidence="2">The sequence shown here is derived from an EMBL/GenBank/DDBJ whole genome shotgun (WGS) entry which is preliminary data.</text>
</comment>
<sequence>MNNLIYPHLFLFTYYLKNSSASQEDSDTPKNSELPNGFSSRCTLGDTDSLLLVYSVSEKDQPPPESPFPELQNKLNAEKQKSPISGELLGKTWMIVGYSPAKNLEDVAKSAYKSLNFGEWRDRESGQFGDAKIWEIWQTPQNWQNLETENNHVLIIIYPNLTAMENIANFSEDWRQLFCYKHKIVWTYGKMRQLKPSLAEKFAREVQAIAPSKANSSELNLLESELTELIQALDKNYQILQEYAQGIAYLEVQMEALKTNTYNYKKRLLNIEKKATKITSANPTNLDILKTFNDLVRYKYQAQVKQDLASLNPGLRLREKQIDTIRGIVEIRQAQLDDIIEKRDRQFQETVETWGVGLGTSAIAATIISPAITEITKPIVIKKPDQITPYWLPVLNLSFTILLTFLIGWYAKRRAKKWVRSRRPPQK</sequence>
<accession>A0ABV4X4V2</accession>
<dbReference type="EMBL" id="JBHFNQ010000103">
    <property type="protein sequence ID" value="MFB2877809.1"/>
    <property type="molecule type" value="Genomic_DNA"/>
</dbReference>
<keyword evidence="3" id="KW-1185">Reference proteome</keyword>
<dbReference type="RefSeq" id="WP_413270902.1">
    <property type="nucleotide sequence ID" value="NZ_JBHFNQ010000103.1"/>
</dbReference>
<name>A0ABV4X4V2_9CYAN</name>
<dbReference type="Proteomes" id="UP001576774">
    <property type="component" value="Unassembled WGS sequence"/>
</dbReference>
<organism evidence="2 3">
    <name type="scientific">Floridaenema aerugineum BLCC-F46</name>
    <dbReference type="NCBI Taxonomy" id="3153654"/>
    <lineage>
        <taxon>Bacteria</taxon>
        <taxon>Bacillati</taxon>
        <taxon>Cyanobacteriota</taxon>
        <taxon>Cyanophyceae</taxon>
        <taxon>Oscillatoriophycideae</taxon>
        <taxon>Aerosakkonematales</taxon>
        <taxon>Aerosakkonemataceae</taxon>
        <taxon>Floridanema</taxon>
        <taxon>Floridanema aerugineum</taxon>
    </lineage>
</organism>
<feature type="transmembrane region" description="Helical" evidence="1">
    <location>
        <begin position="390"/>
        <end position="411"/>
    </location>
</feature>
<keyword evidence="1" id="KW-0472">Membrane</keyword>
<evidence type="ECO:0000313" key="2">
    <source>
        <dbReference type="EMBL" id="MFB2877809.1"/>
    </source>
</evidence>
<protein>
    <submittedName>
        <fullName evidence="2">Uncharacterized protein</fullName>
    </submittedName>
</protein>